<dbReference type="InterPro" id="IPR045851">
    <property type="entry name" value="AMP-bd_C_sf"/>
</dbReference>
<evidence type="ECO:0000259" key="3">
    <source>
        <dbReference type="Pfam" id="PF00501"/>
    </source>
</evidence>
<evidence type="ECO:0000256" key="2">
    <source>
        <dbReference type="ARBA" id="ARBA00022598"/>
    </source>
</evidence>
<evidence type="ECO:0000256" key="1">
    <source>
        <dbReference type="ARBA" id="ARBA00006432"/>
    </source>
</evidence>
<reference evidence="5" key="1">
    <citation type="submission" date="2022-06" db="EMBL/GenBank/DDBJ databases">
        <title>Draft genome sequence of Streptomyces sp. RB6PN25 isolated from peat swamp forest in Thailand.</title>
        <authorList>
            <person name="Duangmal K."/>
            <person name="Klaysubun C."/>
        </authorList>
    </citation>
    <scope>NUCLEOTIDE SEQUENCE</scope>
    <source>
        <strain evidence="5">RB6PN25</strain>
    </source>
</reference>
<dbReference type="Gene3D" id="3.30.300.30">
    <property type="match status" value="1"/>
</dbReference>
<comment type="caution">
    <text evidence="5">The sequence shown here is derived from an EMBL/GenBank/DDBJ whole genome shotgun (WGS) entry which is preliminary data.</text>
</comment>
<protein>
    <submittedName>
        <fullName evidence="5">AMP-binding protein</fullName>
    </submittedName>
</protein>
<dbReference type="RefSeq" id="WP_255921722.1">
    <property type="nucleotide sequence ID" value="NZ_JANFNG010000016.1"/>
</dbReference>
<comment type="similarity">
    <text evidence="1">Belongs to the ATP-dependent AMP-binding enzyme family.</text>
</comment>
<feature type="domain" description="AMP-binding enzyme C-terminal" evidence="4">
    <location>
        <begin position="423"/>
        <end position="497"/>
    </location>
</feature>
<dbReference type="InterPro" id="IPR020845">
    <property type="entry name" value="AMP-binding_CS"/>
</dbReference>
<dbReference type="SUPFAM" id="SSF56801">
    <property type="entry name" value="Acetyl-CoA synthetase-like"/>
    <property type="match status" value="1"/>
</dbReference>
<evidence type="ECO:0000259" key="4">
    <source>
        <dbReference type="Pfam" id="PF13193"/>
    </source>
</evidence>
<keyword evidence="2" id="KW-0436">Ligase</keyword>
<evidence type="ECO:0000313" key="5">
    <source>
        <dbReference type="EMBL" id="MCQ4082812.1"/>
    </source>
</evidence>
<dbReference type="Pfam" id="PF13193">
    <property type="entry name" value="AMP-binding_C"/>
    <property type="match status" value="1"/>
</dbReference>
<dbReference type="Pfam" id="PF00501">
    <property type="entry name" value="AMP-binding"/>
    <property type="match status" value="1"/>
</dbReference>
<dbReference type="InterPro" id="IPR025110">
    <property type="entry name" value="AMP-bd_C"/>
</dbReference>
<dbReference type="InterPro" id="IPR000873">
    <property type="entry name" value="AMP-dep_synth/lig_dom"/>
</dbReference>
<evidence type="ECO:0000313" key="6">
    <source>
        <dbReference type="Proteomes" id="UP001057702"/>
    </source>
</evidence>
<dbReference type="Gene3D" id="3.40.50.12780">
    <property type="entry name" value="N-terminal domain of ligase-like"/>
    <property type="match status" value="1"/>
</dbReference>
<dbReference type="InterPro" id="IPR042099">
    <property type="entry name" value="ANL_N_sf"/>
</dbReference>
<dbReference type="PANTHER" id="PTHR24096:SF149">
    <property type="entry name" value="AMP-BINDING DOMAIN-CONTAINING PROTEIN-RELATED"/>
    <property type="match status" value="1"/>
</dbReference>
<keyword evidence="6" id="KW-1185">Reference proteome</keyword>
<accession>A0ABT1PYS8</accession>
<sequence length="510" mass="54581">MAERNLARQAERQLELHGSYDSLHFEGTWWSSAALADRASRLAAGLAGLGVRPGDRVVVVMANCPEVLITYQAAWRAGVVVTPVLFLVTEDELRHVLADSGAVAVVTTAEFLPKVNAAVGCVAGVRFVLAPGAEDDPAAPVPVLDFAEVSATEPGAIADRGDDDLAALLYTGGTTGRSKGVPLTHANLLWCGSASQQASSGEGLTRTLLPLPLAHAYGLLVTCTGLHQREPHRTILMRWFDPAGWLELVQSHKVHRSTLVPSMIQMLLAQPLEEWDLSALVAVSSGASPLPAESRREFEARVESVTVYEGYGCTESGSLISTNPLGMRRAGSVGRPVAGCEVSIRDEAGRPLPSGHDGEICVRSPGVMSGYWRAPEVTESALADGWLHTGDIGHLDADGYLYVVDRKKDLIIRGGFNVFPRDVEDVLMDHPAVAMAGVVGRPDPRLGEEVMAFVSLRPGAHATADDLIEHAKARLAANKYPREVRIVPQIPLTSVGKLDRKRLRAAVRAE</sequence>
<organism evidence="5 6">
    <name type="scientific">Streptomyces humicola</name>
    <dbReference type="NCBI Taxonomy" id="2953240"/>
    <lineage>
        <taxon>Bacteria</taxon>
        <taxon>Bacillati</taxon>
        <taxon>Actinomycetota</taxon>
        <taxon>Actinomycetes</taxon>
        <taxon>Kitasatosporales</taxon>
        <taxon>Streptomycetaceae</taxon>
        <taxon>Streptomyces</taxon>
    </lineage>
</organism>
<dbReference type="PROSITE" id="PS00455">
    <property type="entry name" value="AMP_BINDING"/>
    <property type="match status" value="1"/>
</dbReference>
<proteinExistence type="inferred from homology"/>
<dbReference type="PANTHER" id="PTHR24096">
    <property type="entry name" value="LONG-CHAIN-FATTY-ACID--COA LIGASE"/>
    <property type="match status" value="1"/>
</dbReference>
<dbReference type="EMBL" id="JANFNG010000016">
    <property type="protein sequence ID" value="MCQ4082812.1"/>
    <property type="molecule type" value="Genomic_DNA"/>
</dbReference>
<dbReference type="Proteomes" id="UP001057702">
    <property type="component" value="Unassembled WGS sequence"/>
</dbReference>
<feature type="domain" description="AMP-dependent synthetase/ligase" evidence="3">
    <location>
        <begin position="11"/>
        <end position="372"/>
    </location>
</feature>
<name>A0ABT1PYS8_9ACTN</name>
<gene>
    <name evidence="5" type="ORF">NGB36_19935</name>
</gene>